<evidence type="ECO:0000313" key="1">
    <source>
        <dbReference type="EMBL" id="KAG8052665.1"/>
    </source>
</evidence>
<reference evidence="1" key="1">
    <citation type="journal article" date="2021" name="bioRxiv">
        <title>Whole Genome Assembly and Annotation of Northern Wild Rice, Zizania palustris L., Supports a Whole Genome Duplication in the Zizania Genus.</title>
        <authorList>
            <person name="Haas M."/>
            <person name="Kono T."/>
            <person name="Macchietto M."/>
            <person name="Millas R."/>
            <person name="McGilp L."/>
            <person name="Shao M."/>
            <person name="Duquette J."/>
            <person name="Hirsch C.N."/>
            <person name="Kimball J."/>
        </authorList>
    </citation>
    <scope>NUCLEOTIDE SEQUENCE</scope>
    <source>
        <tissue evidence="1">Fresh leaf tissue</tissue>
    </source>
</reference>
<keyword evidence="2" id="KW-1185">Reference proteome</keyword>
<dbReference type="AlphaFoldDB" id="A0A8J5V786"/>
<reference evidence="1" key="2">
    <citation type="submission" date="2021-02" db="EMBL/GenBank/DDBJ databases">
        <authorList>
            <person name="Kimball J.A."/>
            <person name="Haas M.W."/>
            <person name="Macchietto M."/>
            <person name="Kono T."/>
            <person name="Duquette J."/>
            <person name="Shao M."/>
        </authorList>
    </citation>
    <scope>NUCLEOTIDE SEQUENCE</scope>
    <source>
        <tissue evidence="1">Fresh leaf tissue</tissue>
    </source>
</reference>
<sequence length="153" mass="17259">MFLFSSLRWPAVSIPPPLFPFGGACPTLPLLPLCSAWPPALMATAESGLQNRKCIMDMSGVFFEDFLCEMLASVAQESGCIKKKPNHWCQNFVLLEMLLLLHLEEENWRDIACQERFRSFIRTKFLSTIAVWSNFYPPIWNAFAAGLGLKALG</sequence>
<name>A0A8J5V786_ZIZPA</name>
<organism evidence="1 2">
    <name type="scientific">Zizania palustris</name>
    <name type="common">Northern wild rice</name>
    <dbReference type="NCBI Taxonomy" id="103762"/>
    <lineage>
        <taxon>Eukaryota</taxon>
        <taxon>Viridiplantae</taxon>
        <taxon>Streptophyta</taxon>
        <taxon>Embryophyta</taxon>
        <taxon>Tracheophyta</taxon>
        <taxon>Spermatophyta</taxon>
        <taxon>Magnoliopsida</taxon>
        <taxon>Liliopsida</taxon>
        <taxon>Poales</taxon>
        <taxon>Poaceae</taxon>
        <taxon>BOP clade</taxon>
        <taxon>Oryzoideae</taxon>
        <taxon>Oryzeae</taxon>
        <taxon>Zizaniinae</taxon>
        <taxon>Zizania</taxon>
    </lineage>
</organism>
<gene>
    <name evidence="1" type="ORF">GUJ93_ZPchr0001g31957</name>
</gene>
<comment type="caution">
    <text evidence="1">The sequence shown here is derived from an EMBL/GenBank/DDBJ whole genome shotgun (WGS) entry which is preliminary data.</text>
</comment>
<dbReference type="Proteomes" id="UP000729402">
    <property type="component" value="Unassembled WGS sequence"/>
</dbReference>
<evidence type="ECO:0000313" key="2">
    <source>
        <dbReference type="Proteomes" id="UP000729402"/>
    </source>
</evidence>
<accession>A0A8J5V786</accession>
<proteinExistence type="predicted"/>
<dbReference type="EMBL" id="JAAALK010000288">
    <property type="protein sequence ID" value="KAG8052665.1"/>
    <property type="molecule type" value="Genomic_DNA"/>
</dbReference>
<protein>
    <submittedName>
        <fullName evidence="1">Uncharacterized protein</fullName>
    </submittedName>
</protein>